<dbReference type="Gene3D" id="2.40.10.10">
    <property type="entry name" value="Trypsin-like serine proteases"/>
    <property type="match status" value="3"/>
</dbReference>
<dbReference type="GO" id="GO:0006508">
    <property type="term" value="P:proteolysis"/>
    <property type="evidence" value="ECO:0007669"/>
    <property type="project" value="UniProtKB-KW"/>
</dbReference>
<reference evidence="9" key="1">
    <citation type="submission" date="2009-12" db="EMBL/GenBank/DDBJ databases">
        <title>The Genome Sequence of Anolis carolinensis (Green Anole Lizard).</title>
        <authorList>
            <consortium name="The Genome Sequencing Platform"/>
            <person name="Di Palma F."/>
            <person name="Alfoldi J."/>
            <person name="Heiman D."/>
            <person name="Young S."/>
            <person name="Grabherr M."/>
            <person name="Johnson J."/>
            <person name="Lander E.S."/>
            <person name="Lindblad-Toh K."/>
        </authorList>
    </citation>
    <scope>NUCLEOTIDE SEQUENCE [LARGE SCALE GENOMIC DNA]</scope>
    <source>
        <strain evidence="9">JBL SC #1</strain>
    </source>
</reference>
<dbReference type="HOGENOM" id="CLU_006842_0_4_1"/>
<dbReference type="GO" id="GO:0035821">
    <property type="term" value="P:modulation of process of another organism"/>
    <property type="evidence" value="ECO:0007669"/>
    <property type="project" value="UniProtKB-ARBA"/>
</dbReference>
<evidence type="ECO:0000256" key="6">
    <source>
        <dbReference type="ARBA" id="ARBA00023180"/>
    </source>
</evidence>
<keyword evidence="4 7" id="KW-0378">Hydrolase</keyword>
<evidence type="ECO:0000256" key="7">
    <source>
        <dbReference type="RuleBase" id="RU363034"/>
    </source>
</evidence>
<dbReference type="InterPro" id="IPR009003">
    <property type="entry name" value="Peptidase_S1_PA"/>
</dbReference>
<evidence type="ECO:0000256" key="5">
    <source>
        <dbReference type="ARBA" id="ARBA00023157"/>
    </source>
</evidence>
<dbReference type="Bgee" id="ENSACAG00000006983">
    <property type="expression patterns" value="Expressed in liver"/>
</dbReference>
<evidence type="ECO:0000313" key="10">
    <source>
        <dbReference type="Proteomes" id="UP000001646"/>
    </source>
</evidence>
<dbReference type="Pfam" id="PF00089">
    <property type="entry name" value="Trypsin"/>
    <property type="match status" value="3"/>
</dbReference>
<evidence type="ECO:0000256" key="2">
    <source>
        <dbReference type="ARBA" id="ARBA00022670"/>
    </source>
</evidence>
<dbReference type="GO" id="GO:0005886">
    <property type="term" value="C:plasma membrane"/>
    <property type="evidence" value="ECO:0000318"/>
    <property type="project" value="GO_Central"/>
</dbReference>
<evidence type="ECO:0000313" key="9">
    <source>
        <dbReference type="Ensembl" id="ENSACAP00000006819.3"/>
    </source>
</evidence>
<dbReference type="Proteomes" id="UP000001646">
    <property type="component" value="Unplaced"/>
</dbReference>
<dbReference type="SMART" id="SM00020">
    <property type="entry name" value="Tryp_SPc"/>
    <property type="match status" value="2"/>
</dbReference>
<dbReference type="FunFam" id="2.40.10.10:FF:000039">
    <property type="entry name" value="Brain-specific serine protease 4"/>
    <property type="match status" value="1"/>
</dbReference>
<keyword evidence="2 7" id="KW-0645">Protease</keyword>
<dbReference type="MEROPS" id="S01.048"/>
<dbReference type="PROSITE" id="PS00135">
    <property type="entry name" value="TRYPSIN_SER"/>
    <property type="match status" value="1"/>
</dbReference>
<evidence type="ECO:0000256" key="1">
    <source>
        <dbReference type="ARBA" id="ARBA00009228"/>
    </source>
</evidence>
<feature type="domain" description="Peptidase S1" evidence="8">
    <location>
        <begin position="16"/>
        <end position="260"/>
    </location>
</feature>
<name>H9GC52_ANOCA</name>
<dbReference type="PANTHER" id="PTHR24253:SF159">
    <property type="entry name" value="SERINE PROTEASE 42"/>
    <property type="match status" value="1"/>
</dbReference>
<dbReference type="InterPro" id="IPR018114">
    <property type="entry name" value="TRYPSIN_HIS"/>
</dbReference>
<dbReference type="PROSITE" id="PS00134">
    <property type="entry name" value="TRYPSIN_HIS"/>
    <property type="match status" value="1"/>
</dbReference>
<dbReference type="SUPFAM" id="SSF50494">
    <property type="entry name" value="Trypsin-like serine proteases"/>
    <property type="match status" value="2"/>
</dbReference>
<dbReference type="InterPro" id="IPR033116">
    <property type="entry name" value="TRYPSIN_SER"/>
</dbReference>
<organism evidence="9 10">
    <name type="scientific">Anolis carolinensis</name>
    <name type="common">Green anole</name>
    <name type="synonym">American chameleon</name>
    <dbReference type="NCBI Taxonomy" id="28377"/>
    <lineage>
        <taxon>Eukaryota</taxon>
        <taxon>Metazoa</taxon>
        <taxon>Chordata</taxon>
        <taxon>Craniata</taxon>
        <taxon>Vertebrata</taxon>
        <taxon>Euteleostomi</taxon>
        <taxon>Lepidosauria</taxon>
        <taxon>Squamata</taxon>
        <taxon>Bifurcata</taxon>
        <taxon>Unidentata</taxon>
        <taxon>Episquamata</taxon>
        <taxon>Toxicofera</taxon>
        <taxon>Iguania</taxon>
        <taxon>Dactyloidae</taxon>
        <taxon>Anolis</taxon>
    </lineage>
</organism>
<dbReference type="Ensembl" id="ENSACAT00000006969.3">
    <property type="protein sequence ID" value="ENSACAP00000006819.3"/>
    <property type="gene ID" value="ENSACAG00000006983.3"/>
</dbReference>
<dbReference type="InterPro" id="IPR043504">
    <property type="entry name" value="Peptidase_S1_PA_chymotrypsin"/>
</dbReference>
<sequence>SSSSTVCGQPVISGRIVGGDDATNGAWPWQVAVLRSYYFICGGSLIDKEWVLSAAHCFYNATNPDEYLLIFGANQLLNLSPDVVVRRVKRIILHYDYNGPVASSGDIALLQLSFPVDFTNNIHPICLPESSAEFYVNTNCWVTGWGNTQFKERDTAKPKTLQEVKLPLITWEICNIYYNMVPIQGLTWNPMKADMLCAGYQIGGKGPCQGDSGGPLVCNVQGSWFQAGIVSWSVGCAQRNYPSVYASVPYYAKWISAGLEGRDPNSAALVVSYLNSTVSRGKTSNLALQVLVVYFSYIHSATNPDDYFLVFGAYQLSNLSTDKVVRDVNRIILHYDYIGTYDSSGDIALLQLSSPMEFTNNILPICLPESSAEFYANTNCWVTGWGNTQTDGEKCSLPCLLRPLVCKVQGSWFQAGIVSWGRGCALHNYPGVYTSVPYYTKWISATLEGSNNSNSGSQNAPLLANLEFLLLLALLLTL</sequence>
<dbReference type="STRING" id="28377.ENSACAP00000006819"/>
<dbReference type="AlphaFoldDB" id="H9GC52"/>
<keyword evidence="3" id="KW-0732">Signal</keyword>
<keyword evidence="10" id="KW-1185">Reference proteome</keyword>
<dbReference type="GeneTree" id="ENSGT00940000155138"/>
<dbReference type="GO" id="GO:0008236">
    <property type="term" value="F:serine-type peptidase activity"/>
    <property type="evidence" value="ECO:0000318"/>
    <property type="project" value="GO_Central"/>
</dbReference>
<dbReference type="PROSITE" id="PS50240">
    <property type="entry name" value="TRYPSIN_DOM"/>
    <property type="match status" value="2"/>
</dbReference>
<dbReference type="GO" id="GO:0004252">
    <property type="term" value="F:serine-type endopeptidase activity"/>
    <property type="evidence" value="ECO:0007669"/>
    <property type="project" value="InterPro"/>
</dbReference>
<keyword evidence="7" id="KW-0720">Serine protease</keyword>
<accession>H9GC52</accession>
<evidence type="ECO:0000259" key="8">
    <source>
        <dbReference type="PROSITE" id="PS50240"/>
    </source>
</evidence>
<dbReference type="PRINTS" id="PR00722">
    <property type="entry name" value="CHYMOTRYPSIN"/>
</dbReference>
<evidence type="ECO:0000256" key="3">
    <source>
        <dbReference type="ARBA" id="ARBA00022729"/>
    </source>
</evidence>
<dbReference type="InParanoid" id="H9GC52"/>
<proteinExistence type="inferred from homology"/>
<feature type="domain" description="Peptidase S1" evidence="8">
    <location>
        <begin position="255"/>
        <end position="448"/>
    </location>
</feature>
<dbReference type="GO" id="GO:0005576">
    <property type="term" value="C:extracellular region"/>
    <property type="evidence" value="ECO:0007669"/>
    <property type="project" value="UniProtKB-ARBA"/>
</dbReference>
<dbReference type="eggNOG" id="KOG3627">
    <property type="taxonomic scope" value="Eukaryota"/>
</dbReference>
<keyword evidence="6" id="KW-0325">Glycoprotein</keyword>
<evidence type="ECO:0000256" key="4">
    <source>
        <dbReference type="ARBA" id="ARBA00022801"/>
    </source>
</evidence>
<dbReference type="CDD" id="cd00190">
    <property type="entry name" value="Tryp_SPc"/>
    <property type="match status" value="2"/>
</dbReference>
<dbReference type="InterPro" id="IPR001314">
    <property type="entry name" value="Peptidase_S1A"/>
</dbReference>
<reference evidence="9" key="2">
    <citation type="submission" date="2025-08" db="UniProtKB">
        <authorList>
            <consortium name="Ensembl"/>
        </authorList>
    </citation>
    <scope>IDENTIFICATION</scope>
</reference>
<reference evidence="9" key="3">
    <citation type="submission" date="2025-09" db="UniProtKB">
        <authorList>
            <consortium name="Ensembl"/>
        </authorList>
    </citation>
    <scope>IDENTIFICATION</scope>
</reference>
<dbReference type="PANTHER" id="PTHR24253">
    <property type="entry name" value="TRANSMEMBRANE PROTEASE SERINE"/>
    <property type="match status" value="1"/>
</dbReference>
<keyword evidence="5" id="KW-1015">Disulfide bond</keyword>
<dbReference type="InterPro" id="IPR001254">
    <property type="entry name" value="Trypsin_dom"/>
</dbReference>
<comment type="similarity">
    <text evidence="1">Belongs to the peptidase S1 family. Snake venom subfamily.</text>
</comment>
<protein>
    <recommendedName>
        <fullName evidence="8">Peptidase S1 domain-containing protein</fullName>
    </recommendedName>
</protein>